<keyword evidence="8" id="KW-0443">Lipid metabolism</keyword>
<evidence type="ECO:0000313" key="15">
    <source>
        <dbReference type="EMBL" id="CAF2881238.1"/>
    </source>
</evidence>
<dbReference type="Gene3D" id="2.40.110.10">
    <property type="entry name" value="Butyryl-CoA Dehydrogenase, subunit A, domain 2"/>
    <property type="match status" value="1"/>
</dbReference>
<evidence type="ECO:0000256" key="11">
    <source>
        <dbReference type="PIRSR" id="PIRSR000168-1"/>
    </source>
</evidence>
<accession>A0A7R8H5E5</accession>
<keyword evidence="5 10" id="KW-0274">FAD</keyword>
<keyword evidence="16" id="KW-1185">Reference proteome</keyword>
<keyword evidence="9" id="KW-0576">Peroxisome</keyword>
<evidence type="ECO:0000259" key="12">
    <source>
        <dbReference type="Pfam" id="PF01756"/>
    </source>
</evidence>
<evidence type="ECO:0000256" key="8">
    <source>
        <dbReference type="ARBA" id="ARBA00023098"/>
    </source>
</evidence>
<sequence>MTIILSKIPKTPRVYSILLSRSLGTASSPNHQAKPAAQSLPHESKKPRILDSIIRSSIALSPPEIRKAWPKPDFPVEEAFLKKDLFKPRYNMCLEDERELALKRLQAICDAGFISVMDFVHNPLRIFAAHEMAVLDPAMGTKMTVQFNLFGGTVLKLGTERHHHILKGIDTLKDVGCFGLSELGYGNNAVEMETTATYDPETDEIIVHSPTTLAQKYWITNGACHAKHVVVFARLLVKGIDEGIHGVLVRCRDDNLGPIPGVTVEDMGHKMGLNGVDNAKISFEHVRVPRTNLLNKFSDINEKGEFVSNIKQRGRARFLAMADQLLSGRICIASGCMVAAKVSLAIAIRYASTRLTVGPTGKSDTPILCYQLQQRALMPLLASTIALSIGLNKVKNSWAFQPKDGSKHLEVVTMCCGIKPITAWHLNKVVTVCRERCGGQGYLSVNRLGIYFGSAHAGMTAEGDNSVLMQKHLEYLLKSKENTLYSELKTKLTAPVLITTITKKLPGFLKGIGQKIQRDKVCEASIDELKSISENQRGIEAIFRQIIHLHLLSVVERNLSWYIIKGLITPQNGQEILELNRELCRELAPKSLGIVDSFGFDDDIVSSPISDDWIKFNEYDNKGELTTDEEFQNILKSS</sequence>
<comment type="subcellular location">
    <subcellularLocation>
        <location evidence="2">Peroxisome</location>
    </subcellularLocation>
</comment>
<evidence type="ECO:0000256" key="1">
    <source>
        <dbReference type="ARBA" id="ARBA00001974"/>
    </source>
</evidence>
<evidence type="ECO:0000259" key="13">
    <source>
        <dbReference type="Pfam" id="PF02770"/>
    </source>
</evidence>
<dbReference type="SUPFAM" id="SSF56645">
    <property type="entry name" value="Acyl-CoA dehydrogenase NM domain-like"/>
    <property type="match status" value="1"/>
</dbReference>
<dbReference type="InterPro" id="IPR002655">
    <property type="entry name" value="Acyl-CoA_oxidase_C"/>
</dbReference>
<feature type="active site" description="Proton acceptor" evidence="11">
    <location>
        <position position="462"/>
    </location>
</feature>
<dbReference type="GO" id="GO:0005504">
    <property type="term" value="F:fatty acid binding"/>
    <property type="evidence" value="ECO:0007669"/>
    <property type="project" value="TreeGrafter"/>
</dbReference>
<keyword evidence="4 10" id="KW-0285">Flavoprotein</keyword>
<evidence type="ECO:0000256" key="7">
    <source>
        <dbReference type="ARBA" id="ARBA00023002"/>
    </source>
</evidence>
<dbReference type="InterPro" id="IPR046373">
    <property type="entry name" value="Acyl-CoA_Oxase/DH_mid-dom_sf"/>
</dbReference>
<evidence type="ECO:0000313" key="16">
    <source>
        <dbReference type="Proteomes" id="UP000675881"/>
    </source>
</evidence>
<keyword evidence="7 15" id="KW-0560">Oxidoreductase</keyword>
<feature type="domain" description="Acyl-CoA oxidase C-terminal" evidence="12">
    <location>
        <begin position="523"/>
        <end position="610"/>
    </location>
</feature>
<dbReference type="GO" id="GO:0055088">
    <property type="term" value="P:lipid homeostasis"/>
    <property type="evidence" value="ECO:0007669"/>
    <property type="project" value="TreeGrafter"/>
</dbReference>
<dbReference type="EMBL" id="HG994582">
    <property type="protein sequence ID" value="CAF2881238.1"/>
    <property type="molecule type" value="Genomic_DNA"/>
</dbReference>
<dbReference type="GO" id="GO:0033540">
    <property type="term" value="P:fatty acid beta-oxidation using acyl-CoA oxidase"/>
    <property type="evidence" value="ECO:0007669"/>
    <property type="project" value="TreeGrafter"/>
</dbReference>
<dbReference type="InterPro" id="IPR009100">
    <property type="entry name" value="AcylCoA_DH/oxidase_NM_dom_sf"/>
</dbReference>
<dbReference type="SUPFAM" id="SSF47203">
    <property type="entry name" value="Acyl-CoA dehydrogenase C-terminal domain-like"/>
    <property type="match status" value="2"/>
</dbReference>
<dbReference type="InterPro" id="IPR055060">
    <property type="entry name" value="ACOX_C_alpha1"/>
</dbReference>
<keyword evidence="6" id="KW-0276">Fatty acid metabolism</keyword>
<proteinExistence type="inferred from homology"/>
<dbReference type="PIRSF" id="PIRSF000168">
    <property type="entry name" value="Acyl-CoA_oxidase"/>
    <property type="match status" value="1"/>
</dbReference>
<dbReference type="PANTHER" id="PTHR10909">
    <property type="entry name" value="ELECTRON TRANSPORT OXIDOREDUCTASE"/>
    <property type="match status" value="1"/>
</dbReference>
<dbReference type="Pfam" id="PF01756">
    <property type="entry name" value="ACOX"/>
    <property type="match status" value="1"/>
</dbReference>
<evidence type="ECO:0000259" key="14">
    <source>
        <dbReference type="Pfam" id="PF22924"/>
    </source>
</evidence>
<dbReference type="FunFam" id="1.20.140.10:FF:000010">
    <property type="entry name" value="Acyl-coenzyme A oxidase"/>
    <property type="match status" value="1"/>
</dbReference>
<evidence type="ECO:0000256" key="10">
    <source>
        <dbReference type="PIRNR" id="PIRNR000168"/>
    </source>
</evidence>
<evidence type="ECO:0000256" key="4">
    <source>
        <dbReference type="ARBA" id="ARBA00022630"/>
    </source>
</evidence>
<evidence type="ECO:0000256" key="2">
    <source>
        <dbReference type="ARBA" id="ARBA00004275"/>
    </source>
</evidence>
<dbReference type="InterPro" id="IPR036250">
    <property type="entry name" value="AcylCo_DH-like_C"/>
</dbReference>
<dbReference type="InterPro" id="IPR012258">
    <property type="entry name" value="Acyl-CoA_oxidase"/>
</dbReference>
<dbReference type="PANTHER" id="PTHR10909:SF382">
    <property type="entry name" value="ACYL-COENZYME A OXIDASE"/>
    <property type="match status" value="1"/>
</dbReference>
<feature type="domain" description="Acyl-CoA oxidase/dehydrogenase middle" evidence="13">
    <location>
        <begin position="177"/>
        <end position="286"/>
    </location>
</feature>
<gene>
    <name evidence="15" type="ORF">LSAA_7536</name>
</gene>
<dbReference type="Pfam" id="PF22924">
    <property type="entry name" value="ACOX_C_alpha1"/>
    <property type="match status" value="1"/>
</dbReference>
<dbReference type="Proteomes" id="UP000675881">
    <property type="component" value="Chromosome 3"/>
</dbReference>
<name>A0A7R8H5E5_LEPSM</name>
<dbReference type="GO" id="GO:0003997">
    <property type="term" value="F:acyl-CoA oxidase activity"/>
    <property type="evidence" value="ECO:0007669"/>
    <property type="project" value="InterPro"/>
</dbReference>
<comment type="cofactor">
    <cofactor evidence="1">
        <name>FAD</name>
        <dbReference type="ChEBI" id="CHEBI:57692"/>
    </cofactor>
</comment>
<dbReference type="Gene3D" id="1.20.140.10">
    <property type="entry name" value="Butyryl-CoA Dehydrogenase, subunit A, domain 3"/>
    <property type="match status" value="2"/>
</dbReference>
<reference evidence="15" key="1">
    <citation type="submission" date="2021-02" db="EMBL/GenBank/DDBJ databases">
        <authorList>
            <person name="Bekaert M."/>
        </authorList>
    </citation>
    <scope>NUCLEOTIDE SEQUENCE</scope>
    <source>
        <strain evidence="15">IoA-00</strain>
    </source>
</reference>
<dbReference type="InterPro" id="IPR006091">
    <property type="entry name" value="Acyl-CoA_Oxase/DH_mid-dom"/>
</dbReference>
<protein>
    <recommendedName>
        <fullName evidence="10">Acyl-coenzyme A oxidase</fullName>
    </recommendedName>
</protein>
<evidence type="ECO:0000256" key="5">
    <source>
        <dbReference type="ARBA" id="ARBA00022827"/>
    </source>
</evidence>
<comment type="similarity">
    <text evidence="3 10">Belongs to the acyl-CoA oxidase family.</text>
</comment>
<evidence type="ECO:0000256" key="3">
    <source>
        <dbReference type="ARBA" id="ARBA00006288"/>
    </source>
</evidence>
<dbReference type="GO" id="GO:0071949">
    <property type="term" value="F:FAD binding"/>
    <property type="evidence" value="ECO:0007669"/>
    <property type="project" value="InterPro"/>
</dbReference>
<evidence type="ECO:0000256" key="9">
    <source>
        <dbReference type="ARBA" id="ARBA00023140"/>
    </source>
</evidence>
<evidence type="ECO:0000256" key="6">
    <source>
        <dbReference type="ARBA" id="ARBA00022832"/>
    </source>
</evidence>
<feature type="domain" description="Acyl-CoA oxidase C-alpha1" evidence="14">
    <location>
        <begin position="325"/>
        <end position="477"/>
    </location>
</feature>
<dbReference type="FunFam" id="2.40.110.10:FF:000005">
    <property type="entry name" value="Acyl-coenzyme A oxidase"/>
    <property type="match status" value="1"/>
</dbReference>
<dbReference type="Pfam" id="PF02770">
    <property type="entry name" value="Acyl-CoA_dh_M"/>
    <property type="match status" value="1"/>
</dbReference>
<dbReference type="GO" id="GO:0005777">
    <property type="term" value="C:peroxisome"/>
    <property type="evidence" value="ECO:0007669"/>
    <property type="project" value="UniProtKB-SubCell"/>
</dbReference>
<dbReference type="AlphaFoldDB" id="A0A7R8H5E5"/>
<organism evidence="15 16">
    <name type="scientific">Lepeophtheirus salmonis</name>
    <name type="common">Salmon louse</name>
    <name type="synonym">Caligus salmonis</name>
    <dbReference type="NCBI Taxonomy" id="72036"/>
    <lineage>
        <taxon>Eukaryota</taxon>
        <taxon>Metazoa</taxon>
        <taxon>Ecdysozoa</taxon>
        <taxon>Arthropoda</taxon>
        <taxon>Crustacea</taxon>
        <taxon>Multicrustacea</taxon>
        <taxon>Hexanauplia</taxon>
        <taxon>Copepoda</taxon>
        <taxon>Siphonostomatoida</taxon>
        <taxon>Caligidae</taxon>
        <taxon>Lepeophtheirus</taxon>
    </lineage>
</organism>
<dbReference type="OrthoDB" id="538336at2759"/>